<evidence type="ECO:0000259" key="3">
    <source>
        <dbReference type="Pfam" id="PF13529"/>
    </source>
</evidence>
<comment type="caution">
    <text evidence="4">The sequence shown here is derived from an EMBL/GenBank/DDBJ whole genome shotgun (WGS) entry which is preliminary data.</text>
</comment>
<feature type="transmembrane region" description="Helical" evidence="2">
    <location>
        <begin position="7"/>
        <end position="25"/>
    </location>
</feature>
<proteinExistence type="predicted"/>
<dbReference type="Gene3D" id="3.90.70.10">
    <property type="entry name" value="Cysteine proteinases"/>
    <property type="match status" value="1"/>
</dbReference>
<organism evidence="4 5">
    <name type="scientific">Falseniella ignava</name>
    <dbReference type="NCBI Taxonomy" id="137730"/>
    <lineage>
        <taxon>Bacteria</taxon>
        <taxon>Bacillati</taxon>
        <taxon>Bacillota</taxon>
        <taxon>Bacilli</taxon>
        <taxon>Lactobacillales</taxon>
        <taxon>Aerococcaceae</taxon>
        <taxon>Falseniella</taxon>
    </lineage>
</organism>
<reference evidence="4 5" key="1">
    <citation type="submission" date="2017-12" db="EMBL/GenBank/DDBJ databases">
        <title>Phylogenetic diversity of female urinary microbiome.</title>
        <authorList>
            <person name="Thomas-White K."/>
            <person name="Wolfe A.J."/>
        </authorList>
    </citation>
    <scope>NUCLEOTIDE SEQUENCE [LARGE SCALE GENOMIC DNA]</scope>
    <source>
        <strain evidence="4 5">UMB0898</strain>
    </source>
</reference>
<evidence type="ECO:0000256" key="2">
    <source>
        <dbReference type="SAM" id="Phobius"/>
    </source>
</evidence>
<dbReference type="EMBL" id="PKHE01000025">
    <property type="protein sequence ID" value="PKY87551.1"/>
    <property type="molecule type" value="Genomic_DNA"/>
</dbReference>
<keyword evidence="2" id="KW-0472">Membrane</keyword>
<gene>
    <name evidence="4" type="ORF">CYJ57_07240</name>
</gene>
<dbReference type="Proteomes" id="UP000234384">
    <property type="component" value="Unassembled WGS sequence"/>
</dbReference>
<protein>
    <recommendedName>
        <fullName evidence="3">Peptidase C39-like domain-containing protein</fullName>
    </recommendedName>
</protein>
<accession>A0A2I1JW02</accession>
<evidence type="ECO:0000313" key="4">
    <source>
        <dbReference type="EMBL" id="PKY87551.1"/>
    </source>
</evidence>
<dbReference type="Pfam" id="PF13529">
    <property type="entry name" value="Peptidase_C39_2"/>
    <property type="match status" value="1"/>
</dbReference>
<evidence type="ECO:0000256" key="1">
    <source>
        <dbReference type="SAM" id="MobiDB-lite"/>
    </source>
</evidence>
<dbReference type="RefSeq" id="WP_101954709.1">
    <property type="nucleotide sequence ID" value="NZ_PKHE01000025.1"/>
</dbReference>
<dbReference type="AlphaFoldDB" id="A0A2I1JW02"/>
<keyword evidence="2" id="KW-0812">Transmembrane</keyword>
<name>A0A2I1JW02_9LACT</name>
<keyword evidence="2" id="KW-1133">Transmembrane helix</keyword>
<evidence type="ECO:0000313" key="5">
    <source>
        <dbReference type="Proteomes" id="UP000234384"/>
    </source>
</evidence>
<dbReference type="OrthoDB" id="3186156at2"/>
<dbReference type="InterPro" id="IPR039564">
    <property type="entry name" value="Peptidase_C39-like"/>
</dbReference>
<feature type="domain" description="Peptidase C39-like" evidence="3">
    <location>
        <begin position="148"/>
        <end position="282"/>
    </location>
</feature>
<feature type="region of interest" description="Disordered" evidence="1">
    <location>
        <begin position="37"/>
        <end position="57"/>
    </location>
</feature>
<sequence length="311" mass="35563">MLTRKHHVIAIISIIFTFLLTWLLVNQMMASDATTIPQNETVEEEGENQSKPEIEESLAEDISTVEEISSELETLEQLFSQYRADQAGTFQPIESYIQTHFGDQLLEHQPEIVEAIRANHLDMEYMGHIALPKYPAKYGPYASDTQHNVPLYIQKSPEFRHIKYGTDGTGELGENGCAITILAMVKAYFDQKDVNPQEIINWSQNRFYLHNQGTSWNILHSFAEDFDFQLYNYGNNFYSAMTALDEGEVVIASLGPGAYTDIGHFIIIRGYKNHQVFFNDSNDNPEVMHSIQPHDEQAIIQDALNYWSISK</sequence>